<dbReference type="OrthoDB" id="275679at2"/>
<sequence>MCLYARDLSTSEGQQIQRILRSSKSRIKIRRGQVILASNQGYKVPAIAELVHYSPHHVRVIIKDFNQRGLKALEPKPRPGRPPEFTEDDKAIIAETAKCPPDLLDCPFKRWSLEKLREYLVQEKIVPTISIETLRTILHEKKVKLRRTKTWKECNDPDLKSKKN</sequence>
<accession>A0A1U9NJB8</accession>
<dbReference type="STRING" id="1936003.STSP2_01176"/>
<proteinExistence type="predicted"/>
<reference evidence="2" key="1">
    <citation type="submission" date="2017-02" db="EMBL/GenBank/DDBJ databases">
        <title>Comparative genomics and description of representatives of a novel lineage of planctomycetes thriving in anoxic sediments.</title>
        <authorList>
            <person name="Spring S."/>
            <person name="Bunk B."/>
            <person name="Sproer C."/>
        </authorList>
    </citation>
    <scope>NUCLEOTIDE SEQUENCE [LARGE SCALE GENOMIC DNA]</scope>
    <source>
        <strain evidence="2">ST-NAGAB-D1</strain>
    </source>
</reference>
<dbReference type="Pfam" id="PF13565">
    <property type="entry name" value="HTH_32"/>
    <property type="match status" value="1"/>
</dbReference>
<dbReference type="EMBL" id="CP019791">
    <property type="protein sequence ID" value="AQT68022.1"/>
    <property type="molecule type" value="Genomic_DNA"/>
</dbReference>
<dbReference type="SUPFAM" id="SSF46689">
    <property type="entry name" value="Homeodomain-like"/>
    <property type="match status" value="1"/>
</dbReference>
<evidence type="ECO:0000313" key="2">
    <source>
        <dbReference type="Proteomes" id="UP000189674"/>
    </source>
</evidence>
<protein>
    <submittedName>
        <fullName evidence="1">Transposase</fullName>
    </submittedName>
</protein>
<evidence type="ECO:0000313" key="1">
    <source>
        <dbReference type="EMBL" id="AQT68022.1"/>
    </source>
</evidence>
<organism evidence="1 2">
    <name type="scientific">Anaerohalosphaera lusitana</name>
    <dbReference type="NCBI Taxonomy" id="1936003"/>
    <lineage>
        <taxon>Bacteria</taxon>
        <taxon>Pseudomonadati</taxon>
        <taxon>Planctomycetota</taxon>
        <taxon>Phycisphaerae</taxon>
        <taxon>Sedimentisphaerales</taxon>
        <taxon>Anaerohalosphaeraceae</taxon>
        <taxon>Anaerohalosphaera</taxon>
    </lineage>
</organism>
<gene>
    <name evidence="1" type="ORF">STSP2_01176</name>
</gene>
<keyword evidence="2" id="KW-1185">Reference proteome</keyword>
<dbReference type="Proteomes" id="UP000189674">
    <property type="component" value="Chromosome"/>
</dbReference>
<dbReference type="RefSeq" id="WP_146660687.1">
    <property type="nucleotide sequence ID" value="NZ_CP019791.1"/>
</dbReference>
<dbReference type="InterPro" id="IPR009057">
    <property type="entry name" value="Homeodomain-like_sf"/>
</dbReference>
<dbReference type="KEGG" id="alus:STSP2_01176"/>
<dbReference type="AlphaFoldDB" id="A0A1U9NJB8"/>
<name>A0A1U9NJB8_9BACT</name>